<proteinExistence type="predicted"/>
<dbReference type="AlphaFoldDB" id="A0A2V5LB96"/>
<gene>
    <name evidence="1" type="ORF">CVV68_05875</name>
</gene>
<sequence length="78" mass="8721">MNFFVIPLVSLMILPIVFQRFCMPILTALIQLAGELYSNRLTVSARLNIGTTHSARLLLVLEQHLPLSASQCIMPLQV</sequence>
<name>A0A2V5LB96_9MICC</name>
<dbReference type="EMBL" id="QJVD01000004">
    <property type="protein sequence ID" value="PYI68809.1"/>
    <property type="molecule type" value="Genomic_DNA"/>
</dbReference>
<accession>A0A2V5LB96</accession>
<comment type="caution">
    <text evidence="1">The sequence shown here is derived from an EMBL/GenBank/DDBJ whole genome shotgun (WGS) entry which is preliminary data.</text>
</comment>
<keyword evidence="2" id="KW-1185">Reference proteome</keyword>
<protein>
    <submittedName>
        <fullName evidence="1">Uncharacterized protein</fullName>
    </submittedName>
</protein>
<dbReference type="Proteomes" id="UP000247832">
    <property type="component" value="Unassembled WGS sequence"/>
</dbReference>
<reference evidence="1 2" key="1">
    <citation type="submission" date="2018-05" db="EMBL/GenBank/DDBJ databases">
        <title>Genetic diversity of glacier-inhabiting Cryobacterium bacteria in China and description of Cryobacterium mengkeensis sp. nov. and Arthrobacter glacialis sp. nov.</title>
        <authorList>
            <person name="Liu Q."/>
            <person name="Xin Y.-H."/>
        </authorList>
    </citation>
    <scope>NUCLEOTIDE SEQUENCE [LARGE SCALE GENOMIC DNA]</scope>
    <source>
        <strain evidence="1 2">LI2</strain>
    </source>
</reference>
<evidence type="ECO:0000313" key="1">
    <source>
        <dbReference type="EMBL" id="PYI68809.1"/>
    </source>
</evidence>
<evidence type="ECO:0000313" key="2">
    <source>
        <dbReference type="Proteomes" id="UP000247832"/>
    </source>
</evidence>
<organism evidence="1 2">
    <name type="scientific">Arthrobacter livingstonensis</name>
    <dbReference type="NCBI Taxonomy" id="670078"/>
    <lineage>
        <taxon>Bacteria</taxon>
        <taxon>Bacillati</taxon>
        <taxon>Actinomycetota</taxon>
        <taxon>Actinomycetes</taxon>
        <taxon>Micrococcales</taxon>
        <taxon>Micrococcaceae</taxon>
        <taxon>Arthrobacter</taxon>
    </lineage>
</organism>